<sequence>MQVINPFFNTQTTISDVDQLADRLLALSDKDTQLMSDVVSLAQEDASLLSKLNQHTTVIDQQAALITQLKTDVDQAQALAGASCENLLINPRGHINQANDSDGVLAAGAYFCDGWKAGDSGAEVYRDTDGFRLVSGSIIQLVPNHVGPNQTLHANLTVISGAPEMQVNGQAVPITSDSAEYIRFEVSGNDSKFTQLVLAQSLTPPIYHQIADELSPCQRFLYVERAADSGESWIARSTQYTSSRYWGEVEFPFQMHKKPACIVGASIALANQQSTRKRFSFETQHPGVLTDLVADARP</sequence>
<dbReference type="KEGG" id="vcy:IX92_20505"/>
<name>A0AAN0SF23_9VIBR</name>
<accession>A0AAN0SF23</accession>
<protein>
    <submittedName>
        <fullName evidence="1">Uncharacterized protein</fullName>
    </submittedName>
</protein>
<evidence type="ECO:0000313" key="2">
    <source>
        <dbReference type="Proteomes" id="UP000030081"/>
    </source>
</evidence>
<keyword evidence="2" id="KW-1185">Reference proteome</keyword>
<dbReference type="AlphaFoldDB" id="A0AAN0SF23"/>
<evidence type="ECO:0000313" key="1">
    <source>
        <dbReference type="EMBL" id="AIW21394.1"/>
    </source>
</evidence>
<gene>
    <name evidence="1" type="ORF">IX92_20505</name>
</gene>
<proteinExistence type="predicted"/>
<reference evidence="1 2" key="1">
    <citation type="submission" date="2014-10" db="EMBL/GenBank/DDBJ databases">
        <title>The Complete Genome Sequence for the Shellfish Pathogen Vibrio coralliilyticus RE98 Isolated from a Shellfish Hatchery.</title>
        <authorList>
            <person name="Richards G.P."/>
            <person name="Bono J.L."/>
            <person name="Watson M.A."/>
            <person name="Needleman D.S."/>
        </authorList>
    </citation>
    <scope>NUCLEOTIDE SEQUENCE [LARGE SCALE GENOMIC DNA]</scope>
    <source>
        <strain evidence="1 2">RE98</strain>
    </source>
</reference>
<organism evidence="1 2">
    <name type="scientific">Vibrio coralliilyticus</name>
    <dbReference type="NCBI Taxonomy" id="190893"/>
    <lineage>
        <taxon>Bacteria</taxon>
        <taxon>Pseudomonadati</taxon>
        <taxon>Pseudomonadota</taxon>
        <taxon>Gammaproteobacteria</taxon>
        <taxon>Vibrionales</taxon>
        <taxon>Vibrionaceae</taxon>
        <taxon>Vibrio</taxon>
    </lineage>
</organism>
<dbReference type="EMBL" id="CP009618">
    <property type="protein sequence ID" value="AIW21394.1"/>
    <property type="molecule type" value="Genomic_DNA"/>
</dbReference>
<dbReference type="Proteomes" id="UP000030081">
    <property type="component" value="Chromosome 2"/>
</dbReference>
<dbReference type="RefSeq" id="WP_043010355.1">
    <property type="nucleotide sequence ID" value="NZ_CP009618.1"/>
</dbReference>